<name>A0ABW0DH20_STRFI</name>
<dbReference type="EMBL" id="JBHSKL010000057">
    <property type="protein sequence ID" value="MFC5229748.1"/>
    <property type="molecule type" value="Genomic_DNA"/>
</dbReference>
<accession>A0ABW0DH20</accession>
<dbReference type="RefSeq" id="WP_344646142.1">
    <property type="nucleotide sequence ID" value="NZ_BAAASS010000030.1"/>
</dbReference>
<sequence length="336" mass="39095">MIDSLAAAWWGPAAAVPVVCWWLWPYALRGEYRREWRGAVQGQWADGSGRGLRVVRRPGFTTEIPSRVPRLRTFGLLNGYDPTNEFRFREHPAGFGGAFSAPVPSTVVQRRRWQSTARRYVKEIDDAETVLLNEYARTIGALSALLPGGRRRLTRKRADVVARYETAAEQAAGRYRPVHDRLAPVHDRWWRQVTRLREKDRQEHARQRRLGQELANQAVWGYEITKRGERLEVRVFRTGRRRRPPTQHAERSRSNLTAKQLADELVPVWNGEKPSSLIWEKGARASVERATGMYFSDWWKLATGYRLLEGYELDRHRNRRHHHMPYHGSYGSFGSF</sequence>
<comment type="caution">
    <text evidence="2">The sequence shown here is derived from an EMBL/GenBank/DDBJ whole genome shotgun (WGS) entry which is preliminary data.</text>
</comment>
<proteinExistence type="predicted"/>
<evidence type="ECO:0000313" key="2">
    <source>
        <dbReference type="EMBL" id="MFC5229748.1"/>
    </source>
</evidence>
<dbReference type="Proteomes" id="UP001596156">
    <property type="component" value="Unassembled WGS sequence"/>
</dbReference>
<evidence type="ECO:0000256" key="1">
    <source>
        <dbReference type="SAM" id="Phobius"/>
    </source>
</evidence>
<keyword evidence="3" id="KW-1185">Reference proteome</keyword>
<feature type="transmembrane region" description="Helical" evidence="1">
    <location>
        <begin position="6"/>
        <end position="24"/>
    </location>
</feature>
<gene>
    <name evidence="2" type="ORF">ACFPN6_35410</name>
</gene>
<organism evidence="2 3">
    <name type="scientific">Streptomyces fimbriatus</name>
    <dbReference type="NCBI Taxonomy" id="68197"/>
    <lineage>
        <taxon>Bacteria</taxon>
        <taxon>Bacillati</taxon>
        <taxon>Actinomycetota</taxon>
        <taxon>Actinomycetes</taxon>
        <taxon>Kitasatosporales</taxon>
        <taxon>Streptomycetaceae</taxon>
        <taxon>Streptomyces</taxon>
    </lineage>
</organism>
<keyword evidence="1" id="KW-0812">Transmembrane</keyword>
<reference evidence="3" key="1">
    <citation type="journal article" date="2019" name="Int. J. Syst. Evol. Microbiol.">
        <title>The Global Catalogue of Microorganisms (GCM) 10K type strain sequencing project: providing services to taxonomists for standard genome sequencing and annotation.</title>
        <authorList>
            <consortium name="The Broad Institute Genomics Platform"/>
            <consortium name="The Broad Institute Genome Sequencing Center for Infectious Disease"/>
            <person name="Wu L."/>
            <person name="Ma J."/>
        </authorList>
    </citation>
    <scope>NUCLEOTIDE SEQUENCE [LARGE SCALE GENOMIC DNA]</scope>
    <source>
        <strain evidence="3">CCM 8479</strain>
    </source>
</reference>
<evidence type="ECO:0000313" key="3">
    <source>
        <dbReference type="Proteomes" id="UP001596156"/>
    </source>
</evidence>
<keyword evidence="1" id="KW-0472">Membrane</keyword>
<protein>
    <submittedName>
        <fullName evidence="2">Uncharacterized protein</fullName>
    </submittedName>
</protein>
<keyword evidence="1" id="KW-1133">Transmembrane helix</keyword>